<dbReference type="InterPro" id="IPR009161">
    <property type="entry name" value="6-Pfructokinase_euk"/>
</dbReference>
<keyword evidence="11 14" id="KW-0460">Magnesium</keyword>
<dbReference type="GO" id="GO:0070095">
    <property type="term" value="F:fructose-6-phosphate binding"/>
    <property type="evidence" value="ECO:0007669"/>
    <property type="project" value="TreeGrafter"/>
</dbReference>
<proteinExistence type="inferred from homology"/>
<evidence type="ECO:0000256" key="3">
    <source>
        <dbReference type="ARBA" id="ARBA00004679"/>
    </source>
</evidence>
<comment type="pathway">
    <text evidence="3 14 15">Carbohydrate degradation; glycolysis; D-glyceraldehyde 3-phosphate and glycerone phosphate from D-glucose: step 3/4.</text>
</comment>
<evidence type="ECO:0000256" key="10">
    <source>
        <dbReference type="ARBA" id="ARBA00022840"/>
    </source>
</evidence>
<dbReference type="GO" id="GO:0016208">
    <property type="term" value="F:AMP binding"/>
    <property type="evidence" value="ECO:0007669"/>
    <property type="project" value="TreeGrafter"/>
</dbReference>
<feature type="binding site" description="in other chain" evidence="14">
    <location>
        <begin position="699"/>
        <end position="703"/>
    </location>
    <ligand>
        <name>beta-D-fructose 2,6-bisphosphate</name>
        <dbReference type="ChEBI" id="CHEBI:58579"/>
        <note>allosteric activator; ligand shared between dimeric partners</note>
    </ligand>
</feature>
<evidence type="ECO:0000256" key="13">
    <source>
        <dbReference type="ARBA" id="ARBA00048070"/>
    </source>
</evidence>
<evidence type="ECO:0000256" key="7">
    <source>
        <dbReference type="ARBA" id="ARBA00022723"/>
    </source>
</evidence>
<comment type="cofactor">
    <cofactor evidence="1 14">
        <name>Mg(2+)</name>
        <dbReference type="ChEBI" id="CHEBI:18420"/>
    </cofactor>
</comment>
<evidence type="ECO:0000256" key="12">
    <source>
        <dbReference type="ARBA" id="ARBA00023152"/>
    </source>
</evidence>
<organism evidence="18 19">
    <name type="scientific">Coemansia erecta</name>
    <dbReference type="NCBI Taxonomy" id="147472"/>
    <lineage>
        <taxon>Eukaryota</taxon>
        <taxon>Fungi</taxon>
        <taxon>Fungi incertae sedis</taxon>
        <taxon>Zoopagomycota</taxon>
        <taxon>Kickxellomycotina</taxon>
        <taxon>Kickxellomycetes</taxon>
        <taxon>Kickxellales</taxon>
        <taxon>Kickxellaceae</taxon>
        <taxon>Coemansia</taxon>
    </lineage>
</organism>
<evidence type="ECO:0000256" key="2">
    <source>
        <dbReference type="ARBA" id="ARBA00004496"/>
    </source>
</evidence>
<comment type="function">
    <text evidence="14">Catalyzes the phosphorylation of D-fructose 6-phosphate to fructose 1,6-bisphosphate by ATP, the first committing step of glycolysis.</text>
</comment>
<feature type="domain" description="Phosphofructokinase N-terminal" evidence="17">
    <location>
        <begin position="9"/>
        <end position="71"/>
    </location>
</feature>
<feature type="binding site" description="in other chain" evidence="14">
    <location>
        <position position="803"/>
    </location>
    <ligand>
        <name>beta-D-fructose 2,6-bisphosphate</name>
        <dbReference type="ChEBI" id="CHEBI:58579"/>
        <note>allosteric activator; ligand shared between dimeric partners</note>
    </ligand>
</feature>
<feature type="binding site" description="in other chain" evidence="14">
    <location>
        <begin position="744"/>
        <end position="746"/>
    </location>
    <ligand>
        <name>beta-D-fructose 2,6-bisphosphate</name>
        <dbReference type="ChEBI" id="CHEBI:58579"/>
        <note>allosteric activator; ligand shared between dimeric partners</note>
    </ligand>
</feature>
<dbReference type="GO" id="GO:0061621">
    <property type="term" value="P:canonical glycolysis"/>
    <property type="evidence" value="ECO:0007669"/>
    <property type="project" value="TreeGrafter"/>
</dbReference>
<dbReference type="GO" id="GO:0030388">
    <property type="term" value="P:fructose 1,6-bisphosphate metabolic process"/>
    <property type="evidence" value="ECO:0007669"/>
    <property type="project" value="TreeGrafter"/>
</dbReference>
<feature type="region of interest" description="C-terminal regulatory PFK domain 2" evidence="14">
    <location>
        <begin position="573"/>
        <end position="1021"/>
    </location>
</feature>
<dbReference type="OrthoDB" id="537915at2759"/>
<keyword evidence="19" id="KW-1185">Reference proteome</keyword>
<evidence type="ECO:0000256" key="5">
    <source>
        <dbReference type="ARBA" id="ARBA00022533"/>
    </source>
</evidence>
<feature type="region of interest" description="N-terminal catalytic PFK domain 1" evidence="14">
    <location>
        <begin position="1"/>
        <end position="557"/>
    </location>
</feature>
<dbReference type="GO" id="GO:0006002">
    <property type="term" value="P:fructose 6-phosphate metabolic process"/>
    <property type="evidence" value="ECO:0007669"/>
    <property type="project" value="InterPro"/>
</dbReference>
<feature type="binding site" evidence="14">
    <location>
        <position position="191"/>
    </location>
    <ligand>
        <name>ATP</name>
        <dbReference type="ChEBI" id="CHEBI:30616"/>
    </ligand>
</feature>
<keyword evidence="9 14" id="KW-0418">Kinase</keyword>
<feature type="domain" description="Phosphofructokinase" evidence="16">
    <location>
        <begin position="183"/>
        <end position="491"/>
    </location>
</feature>
<feature type="binding site" description="in other chain" evidence="14">
    <location>
        <position position="642"/>
    </location>
    <ligand>
        <name>beta-D-fructose 2,6-bisphosphate</name>
        <dbReference type="ChEBI" id="CHEBI:58579"/>
        <note>allosteric activator; ligand shared between dimeric partners</note>
    </ligand>
</feature>
<dbReference type="FunFam" id="3.40.50.460:FF:000008">
    <property type="entry name" value="ATP-dependent 6-phosphofructokinase"/>
    <property type="match status" value="1"/>
</dbReference>
<evidence type="ECO:0000313" key="18">
    <source>
        <dbReference type="EMBL" id="KAJ1721279.1"/>
    </source>
</evidence>
<comment type="subunit">
    <text evidence="14">Homotetramer.</text>
</comment>
<dbReference type="Gene3D" id="3.40.50.450">
    <property type="match status" value="2"/>
</dbReference>
<dbReference type="PIRSF" id="PIRSF000533">
    <property type="entry name" value="ATP_PFK_euk"/>
    <property type="match status" value="1"/>
</dbReference>
<dbReference type="EMBL" id="JANBOJ010000183">
    <property type="protein sequence ID" value="KAJ1721279.1"/>
    <property type="molecule type" value="Genomic_DNA"/>
</dbReference>
<dbReference type="GO" id="GO:0005524">
    <property type="term" value="F:ATP binding"/>
    <property type="evidence" value="ECO:0007669"/>
    <property type="project" value="UniProtKB-KW"/>
</dbReference>
<feature type="binding site" evidence="14">
    <location>
        <position position="459"/>
    </location>
    <ligand>
        <name>substrate</name>
        <note>ligand shared between dimeric partners</note>
    </ligand>
</feature>
<dbReference type="AlphaFoldDB" id="A0A9W7XZI6"/>
<dbReference type="EC" id="2.7.1.11" evidence="14"/>
<evidence type="ECO:0000256" key="15">
    <source>
        <dbReference type="PIRNR" id="PIRNR000533"/>
    </source>
</evidence>
<dbReference type="InterPro" id="IPR000023">
    <property type="entry name" value="Phosphofructokinase_dom"/>
</dbReference>
<keyword evidence="8 14" id="KW-0547">Nucleotide-binding</keyword>
<accession>A0A9W7XZI6</accession>
<dbReference type="NCBIfam" id="TIGR02478">
    <property type="entry name" value="6PF1K_euk"/>
    <property type="match status" value="1"/>
</dbReference>
<dbReference type="Pfam" id="PF18468">
    <property type="entry name" value="Pfk_N"/>
    <property type="match status" value="1"/>
</dbReference>
<dbReference type="GO" id="GO:0005945">
    <property type="term" value="C:6-phosphofructokinase complex"/>
    <property type="evidence" value="ECO:0007669"/>
    <property type="project" value="TreeGrafter"/>
</dbReference>
<keyword evidence="4 14" id="KW-0963">Cytoplasm</keyword>
<dbReference type="GO" id="GO:0046872">
    <property type="term" value="F:metal ion binding"/>
    <property type="evidence" value="ECO:0007669"/>
    <property type="project" value="UniProtKB-KW"/>
</dbReference>
<feature type="binding site" evidence="14">
    <location>
        <position position="829"/>
    </location>
    <ligand>
        <name>beta-D-fructose 2,6-bisphosphate</name>
        <dbReference type="ChEBI" id="CHEBI:58579"/>
        <note>allosteric activator; ligand shared between dimeric partners</note>
    </ligand>
</feature>
<dbReference type="Pfam" id="PF00365">
    <property type="entry name" value="PFK"/>
    <property type="match status" value="2"/>
</dbReference>
<dbReference type="InterPro" id="IPR015912">
    <property type="entry name" value="Phosphofructokinase_CS"/>
</dbReference>
<comment type="catalytic activity">
    <reaction evidence="13 14 15">
        <text>beta-D-fructose 6-phosphate + ATP = beta-D-fructose 1,6-bisphosphate + ADP + H(+)</text>
        <dbReference type="Rhea" id="RHEA:16109"/>
        <dbReference type="ChEBI" id="CHEBI:15378"/>
        <dbReference type="ChEBI" id="CHEBI:30616"/>
        <dbReference type="ChEBI" id="CHEBI:32966"/>
        <dbReference type="ChEBI" id="CHEBI:57634"/>
        <dbReference type="ChEBI" id="CHEBI:456216"/>
        <dbReference type="EC" id="2.7.1.11"/>
    </reaction>
</comment>
<feature type="binding site" evidence="14">
    <location>
        <begin position="254"/>
        <end position="255"/>
    </location>
    <ligand>
        <name>ATP</name>
        <dbReference type="ChEBI" id="CHEBI:30616"/>
    </ligand>
</feature>
<comment type="similarity">
    <text evidence="15">Belongs to the phosphofructokinase type A (PFKA) family. ATP-dependent PFK group I subfamily. Eukaryotic two domain clade "E" sub-subfamily.</text>
</comment>
<evidence type="ECO:0000256" key="1">
    <source>
        <dbReference type="ARBA" id="ARBA00001946"/>
    </source>
</evidence>
<dbReference type="FunFam" id="3.40.50.460:FF:000007">
    <property type="entry name" value="ATP-dependent 6-phosphofructokinase"/>
    <property type="match status" value="1"/>
</dbReference>
<dbReference type="PANTHER" id="PTHR13697:SF4">
    <property type="entry name" value="ATP-DEPENDENT 6-PHOSPHOFRUCTOKINASE"/>
    <property type="match status" value="1"/>
</dbReference>
<dbReference type="InterPro" id="IPR040712">
    <property type="entry name" value="Pfk_N"/>
</dbReference>
<keyword evidence="6 14" id="KW-0808">Transferase</keyword>
<dbReference type="PANTHER" id="PTHR13697">
    <property type="entry name" value="PHOSPHOFRUCTOKINASE"/>
    <property type="match status" value="1"/>
</dbReference>
<keyword evidence="5 14" id="KW-0021">Allosteric enzyme</keyword>
<dbReference type="Gene3D" id="3.10.180.90">
    <property type="match status" value="1"/>
</dbReference>
<feature type="active site" description="Proton acceptor" evidence="14">
    <location>
        <position position="332"/>
    </location>
</feature>
<feature type="binding site" evidence="14">
    <location>
        <position position="367"/>
    </location>
    <ligand>
        <name>substrate</name>
        <note>ligand shared between dimeric partners</note>
    </ligand>
</feature>
<keyword evidence="7 14" id="KW-0479">Metal-binding</keyword>
<dbReference type="Proteomes" id="UP001149813">
    <property type="component" value="Unassembled WGS sequence"/>
</dbReference>
<evidence type="ECO:0000256" key="9">
    <source>
        <dbReference type="ARBA" id="ARBA00022777"/>
    </source>
</evidence>
<comment type="activity regulation">
    <text evidence="14">Allosterically activated by ADP, AMP, or fructose 2,6-bisphosphate, and allosterically inhibited by ATP or citrate.</text>
</comment>
<comment type="caution">
    <text evidence="18">The sequence shown here is derived from an EMBL/GenBank/DDBJ whole genome shotgun (WGS) entry which is preliminary data.</text>
</comment>
<keyword evidence="12 14" id="KW-0324">Glycolysis</keyword>
<gene>
    <name evidence="18" type="primary">PFK1</name>
    <name evidence="18" type="ORF">LPJ53_004175</name>
</gene>
<evidence type="ECO:0000256" key="8">
    <source>
        <dbReference type="ARBA" id="ARBA00022741"/>
    </source>
</evidence>
<dbReference type="SUPFAM" id="SSF53784">
    <property type="entry name" value="Phosphofructokinase"/>
    <property type="match status" value="2"/>
</dbReference>
<feature type="binding site" evidence="14">
    <location>
        <position position="737"/>
    </location>
    <ligand>
        <name>beta-D-fructose 2,6-bisphosphate</name>
        <dbReference type="ChEBI" id="CHEBI:58579"/>
        <note>allosteric activator; ligand shared between dimeric partners</note>
    </ligand>
</feature>
<evidence type="ECO:0000256" key="4">
    <source>
        <dbReference type="ARBA" id="ARBA00022490"/>
    </source>
</evidence>
<evidence type="ECO:0000256" key="14">
    <source>
        <dbReference type="HAMAP-Rule" id="MF_03184"/>
    </source>
</evidence>
<dbReference type="PROSITE" id="PS00433">
    <property type="entry name" value="PHOSPHOFRUCTOKINASE"/>
    <property type="match status" value="2"/>
</dbReference>
<evidence type="ECO:0000259" key="17">
    <source>
        <dbReference type="Pfam" id="PF18468"/>
    </source>
</evidence>
<reference evidence="18" key="1">
    <citation type="submission" date="2022-07" db="EMBL/GenBank/DDBJ databases">
        <title>Phylogenomic reconstructions and comparative analyses of Kickxellomycotina fungi.</title>
        <authorList>
            <person name="Reynolds N.K."/>
            <person name="Stajich J.E."/>
            <person name="Barry K."/>
            <person name="Grigoriev I.V."/>
            <person name="Crous P."/>
            <person name="Smith M.E."/>
        </authorList>
    </citation>
    <scope>NUCLEOTIDE SEQUENCE</scope>
    <source>
        <strain evidence="18">NBRC 32514</strain>
    </source>
</reference>
<feature type="binding site" evidence="14">
    <location>
        <position position="285"/>
    </location>
    <ligand>
        <name>Mg(2+)</name>
        <dbReference type="ChEBI" id="CHEBI:18420"/>
        <note>catalytic</note>
    </ligand>
</feature>
<keyword evidence="10 14" id="KW-0067">ATP-binding</keyword>
<feature type="binding site" description="in other chain" evidence="14">
    <location>
        <begin position="330"/>
        <end position="332"/>
    </location>
    <ligand>
        <name>substrate</name>
        <note>ligand shared between dimeric partners</note>
    </ligand>
</feature>
<feature type="binding site" description="in other chain" evidence="14">
    <location>
        <begin position="465"/>
        <end position="468"/>
    </location>
    <ligand>
        <name>substrate</name>
        <note>ligand shared between dimeric partners</note>
    </ligand>
</feature>
<name>A0A9W7XZI6_9FUNG</name>
<comment type="subcellular location">
    <subcellularLocation>
        <location evidence="2 14">Cytoplasm</location>
    </subcellularLocation>
</comment>
<dbReference type="GO" id="GO:0048029">
    <property type="term" value="F:monosaccharide binding"/>
    <property type="evidence" value="ECO:0007669"/>
    <property type="project" value="TreeGrafter"/>
</dbReference>
<dbReference type="GO" id="GO:0005739">
    <property type="term" value="C:mitochondrion"/>
    <property type="evidence" value="ECO:0007669"/>
    <property type="project" value="TreeGrafter"/>
</dbReference>
<feature type="binding site" description="in other chain" evidence="14">
    <location>
        <position position="431"/>
    </location>
    <ligand>
        <name>substrate</name>
        <note>ligand shared between dimeric partners</note>
    </ligand>
</feature>
<dbReference type="InterPro" id="IPR022953">
    <property type="entry name" value="ATP_PFK"/>
</dbReference>
<comment type="similarity">
    <text evidence="14">Belongs to the phosphofructokinase type A (PFKA) family. ATP-dependent PFK group I subfamily. Eukaryotic two domain clade 'E' sub-subfamily.</text>
</comment>
<evidence type="ECO:0000313" key="19">
    <source>
        <dbReference type="Proteomes" id="UP001149813"/>
    </source>
</evidence>
<evidence type="ECO:0000256" key="11">
    <source>
        <dbReference type="ARBA" id="ARBA00022842"/>
    </source>
</evidence>
<feature type="binding site" description="in other chain" evidence="14">
    <location>
        <begin position="374"/>
        <end position="376"/>
    </location>
    <ligand>
        <name>substrate</name>
        <note>ligand shared between dimeric partners</note>
    </ligand>
</feature>
<evidence type="ECO:0000259" key="16">
    <source>
        <dbReference type="Pfam" id="PF00365"/>
    </source>
</evidence>
<evidence type="ECO:0000256" key="6">
    <source>
        <dbReference type="ARBA" id="ARBA00022679"/>
    </source>
</evidence>
<feature type="domain" description="Phosphofructokinase" evidence="16">
    <location>
        <begin position="573"/>
        <end position="861"/>
    </location>
</feature>
<feature type="binding site" description="in other chain" evidence="14">
    <location>
        <begin position="835"/>
        <end position="838"/>
    </location>
    <ligand>
        <name>beta-D-fructose 2,6-bisphosphate</name>
        <dbReference type="ChEBI" id="CHEBI:58579"/>
        <note>allosteric activator; ligand shared between dimeric partners</note>
    </ligand>
</feature>
<dbReference type="Gene3D" id="3.40.50.460">
    <property type="entry name" value="Phosphofructokinase domain"/>
    <property type="match status" value="2"/>
</dbReference>
<feature type="binding site" description="in other chain" evidence="14">
    <location>
        <position position="927"/>
    </location>
    <ligand>
        <name>beta-D-fructose 2,6-bisphosphate</name>
        <dbReference type="ChEBI" id="CHEBI:58579"/>
        <note>allosteric activator; ligand shared between dimeric partners</note>
    </ligand>
</feature>
<dbReference type="HAMAP" id="MF_03184">
    <property type="entry name" value="Phosphofructokinase_I_E"/>
    <property type="match status" value="1"/>
</dbReference>
<dbReference type="GO" id="GO:0042802">
    <property type="term" value="F:identical protein binding"/>
    <property type="evidence" value="ECO:0007669"/>
    <property type="project" value="TreeGrafter"/>
</dbReference>
<comment type="caution">
    <text evidence="14">Lacks conserved residue(s) required for the propagation of feature annotation.</text>
</comment>
<dbReference type="PRINTS" id="PR00476">
    <property type="entry name" value="PHFRCTKINASE"/>
</dbReference>
<feature type="binding site" evidence="14">
    <location>
        <begin position="284"/>
        <end position="287"/>
    </location>
    <ligand>
        <name>ATP</name>
        <dbReference type="ChEBI" id="CHEBI:30616"/>
    </ligand>
</feature>
<sequence>MADNELGLAFSHIALVTDSEEQFQKTVDFYQSFGLSTVRHVHHDVPQKDVIVSDKMSAVTRESWLHLFGCRPENSVTLRVVQVVGEKVGCKDLSNTIRICLATQKIKEVKEILSSIGASFTVHADPRQFKDRVATRDPLGNDVLFLVEPSTFSMPASPEVKPLQVDDTSDDEFDLSASGPRKNIGILTSGGDAQGMNPCVRAVVRMAIARRCRPFFIYEGYQGLVDGGDKIREAQWSDVSGFLTLGGTMIGTARCKAFRELEGRRTGVLNLIRHGIDALVVIGGDGSLTGADRLRAEWPEHVAALEGEGKITKEQADRFRTLMIVGMVGSIDNDLASTDMTIGACSALERICESVDAILSTATSHQRAFVVEVMGRHCGWLALNAAISTGADYLFIPEAPPKHDDWEASMCATLKASRDAGKRTSLVIVAEGAIDRHLNPIKADYIRDILASRLGYDTRVTILGHVQRGGAPAHFDRFLGTMQGAEAVEAILRATPQTPSPVIGMLENKITTQPLKEAIELTGQVAQAIEAKDFERAIGLRAASFAKQLRAYKEIANFNPDSKMKLPKDKRLRIAIIHAGAPAGGMNTATRSAVRLCLNRGHTALAVHNGFPGLMRGEVDELDWLSVDGWTIAGGSKLGTNRDQPEPQMGAVAYQLQKNRIDALLVIGGFEAYTAVLQLERGRAQYPALNIPMVLIPATVSNNVPGTDFSLGSDTAANVIVQATDMIKQSASSNRRRVFVIEVQGGNCGYLAVMAGLSGGSTTVYTPEEGVDLSRLQRDIAHLRSRYVAELGRSEGRVTLCNERASKIYTTEMISSIYEAESGGFYGARTAVLGHLQQGGTPSPLDRCRANTMAVDAVNWLQTKCWDAMDVPNEDGFRLPAGQLKRKYFPPVFASTPESAAVIGVIGSEMRFTPVTQLVAHTDFARRVSRTIWWSASRQLVDILCGVGVDIKNGGCSTHYRSCAIELTADDLMRIYGQHRRLSKLIDPAELEKMQEADRLQRLRIEDEKKAAESPAAPAGF</sequence>
<protein>
    <recommendedName>
        <fullName evidence="14">ATP-dependent 6-phosphofructokinase</fullName>
        <shortName evidence="14">ATP-PFK</shortName>
        <shortName evidence="14">Phosphofructokinase</shortName>
        <ecNumber evidence="14">2.7.1.11</ecNumber>
    </recommendedName>
    <alternativeName>
        <fullName evidence="14">Phosphohexokinase</fullName>
    </alternativeName>
</protein>
<dbReference type="InterPro" id="IPR035966">
    <property type="entry name" value="PKF_sf"/>
</dbReference>
<dbReference type="GO" id="GO:0003872">
    <property type="term" value="F:6-phosphofructokinase activity"/>
    <property type="evidence" value="ECO:0007669"/>
    <property type="project" value="UniProtKB-UniRule"/>
</dbReference>